<organism evidence="2 3">
    <name type="scientific">candidate division LCP-89 bacterium B3_LCP</name>
    <dbReference type="NCBI Taxonomy" id="2012998"/>
    <lineage>
        <taxon>Bacteria</taxon>
        <taxon>Pseudomonadati</taxon>
        <taxon>Bacteria division LCP-89</taxon>
    </lineage>
</organism>
<keyword evidence="1" id="KW-0472">Membrane</keyword>
<reference evidence="2 3" key="1">
    <citation type="submission" date="2017-06" db="EMBL/GenBank/DDBJ databases">
        <title>Novel microbial phyla capable of carbon fixation and sulfur reduction in deep-sea sediments.</title>
        <authorList>
            <person name="Huang J."/>
            <person name="Baker B."/>
            <person name="Wang Y."/>
        </authorList>
    </citation>
    <scope>NUCLEOTIDE SEQUENCE [LARGE SCALE GENOMIC DNA]</scope>
    <source>
        <strain evidence="2">B3_LCP</strain>
    </source>
</reference>
<evidence type="ECO:0000313" key="3">
    <source>
        <dbReference type="Proteomes" id="UP000319619"/>
    </source>
</evidence>
<dbReference type="Proteomes" id="UP000319619">
    <property type="component" value="Unassembled WGS sequence"/>
</dbReference>
<keyword evidence="1" id="KW-1133">Transmembrane helix</keyword>
<proteinExistence type="predicted"/>
<keyword evidence="1" id="KW-0812">Transmembrane</keyword>
<accession>A0A532V249</accession>
<protein>
    <submittedName>
        <fullName evidence="2">Uncharacterized protein</fullName>
    </submittedName>
</protein>
<sequence>MRNDRFAAKIEGLWESKNGEIDKQQVLCISIMASGFVGMASAALGVHIYNIQHFARKSKGNLGIFGWMDG</sequence>
<evidence type="ECO:0000313" key="2">
    <source>
        <dbReference type="EMBL" id="TKJ41212.1"/>
    </source>
</evidence>
<gene>
    <name evidence="2" type="ORF">CEE37_05985</name>
</gene>
<dbReference type="AlphaFoldDB" id="A0A532V249"/>
<feature type="transmembrane region" description="Helical" evidence="1">
    <location>
        <begin position="26"/>
        <end position="49"/>
    </location>
</feature>
<comment type="caution">
    <text evidence="2">The sequence shown here is derived from an EMBL/GenBank/DDBJ whole genome shotgun (WGS) entry which is preliminary data.</text>
</comment>
<evidence type="ECO:0000256" key="1">
    <source>
        <dbReference type="SAM" id="Phobius"/>
    </source>
</evidence>
<name>A0A532V249_UNCL8</name>
<dbReference type="EMBL" id="NJBN01000003">
    <property type="protein sequence ID" value="TKJ41212.1"/>
    <property type="molecule type" value="Genomic_DNA"/>
</dbReference>